<keyword evidence="2" id="KW-1185">Reference proteome</keyword>
<comment type="caution">
    <text evidence="1">The sequence shown here is derived from an EMBL/GenBank/DDBJ whole genome shotgun (WGS) entry which is preliminary data.</text>
</comment>
<dbReference type="EMBL" id="VITY01000011">
    <property type="protein sequence ID" value="TWB93147.1"/>
    <property type="molecule type" value="Genomic_DNA"/>
</dbReference>
<dbReference type="AlphaFoldDB" id="A0A560LCV3"/>
<organism evidence="1 2">
    <name type="scientific">Bradyrhizobium macuxiense</name>
    <dbReference type="NCBI Taxonomy" id="1755647"/>
    <lineage>
        <taxon>Bacteria</taxon>
        <taxon>Pseudomonadati</taxon>
        <taxon>Pseudomonadota</taxon>
        <taxon>Alphaproteobacteria</taxon>
        <taxon>Hyphomicrobiales</taxon>
        <taxon>Nitrobacteraceae</taxon>
        <taxon>Bradyrhizobium</taxon>
    </lineage>
</organism>
<name>A0A560LCV3_9BRAD</name>
<gene>
    <name evidence="1" type="ORF">FBZ93_111186</name>
</gene>
<proteinExistence type="predicted"/>
<protein>
    <submittedName>
        <fullName evidence="1">Uncharacterized protein</fullName>
    </submittedName>
</protein>
<dbReference type="Proteomes" id="UP000321304">
    <property type="component" value="Unassembled WGS sequence"/>
</dbReference>
<accession>A0A560LCV3</accession>
<evidence type="ECO:0000313" key="2">
    <source>
        <dbReference type="Proteomes" id="UP000321304"/>
    </source>
</evidence>
<sequence length="224" mass="25668">MAFWISRQIEHQPPHTGGHFLELQITRCEINLHLRFNRRRECNWTRRQQRTLPCHPILPYSCIHSRIWCMAARGVWLLLALDVEILEAICASEIMTDAQVKTAPPSRLASETSQPICLGLVAAVQSNVEVRQRSPPDHRVRILSQLANRQRPLRTALILQEPKSWDIRTLLSLVDRLYLRSYNLTPRAIQPLSELVGRIFPNLHCDVRACAALAHACPCQSRPA</sequence>
<reference evidence="1 2" key="1">
    <citation type="submission" date="2019-06" db="EMBL/GenBank/DDBJ databases">
        <title>Genomic Encyclopedia of Type Strains, Phase IV (KMG-V): Genome sequencing to study the core and pangenomes of soil and plant-associated prokaryotes.</title>
        <authorList>
            <person name="Whitman W."/>
        </authorList>
    </citation>
    <scope>NUCLEOTIDE SEQUENCE [LARGE SCALE GENOMIC DNA]</scope>
    <source>
        <strain evidence="1 2">BR 10355</strain>
    </source>
</reference>
<evidence type="ECO:0000313" key="1">
    <source>
        <dbReference type="EMBL" id="TWB93147.1"/>
    </source>
</evidence>